<protein>
    <submittedName>
        <fullName evidence="1">Uncharacterized protein</fullName>
    </submittedName>
</protein>
<evidence type="ECO:0000313" key="2">
    <source>
        <dbReference type="Proteomes" id="UP000799754"/>
    </source>
</evidence>
<organism evidence="1 2">
    <name type="scientific">Macroventuria anomochaeta</name>
    <dbReference type="NCBI Taxonomy" id="301207"/>
    <lineage>
        <taxon>Eukaryota</taxon>
        <taxon>Fungi</taxon>
        <taxon>Dikarya</taxon>
        <taxon>Ascomycota</taxon>
        <taxon>Pezizomycotina</taxon>
        <taxon>Dothideomycetes</taxon>
        <taxon>Pleosporomycetidae</taxon>
        <taxon>Pleosporales</taxon>
        <taxon>Pleosporineae</taxon>
        <taxon>Didymellaceae</taxon>
        <taxon>Macroventuria</taxon>
    </lineage>
</organism>
<comment type="caution">
    <text evidence="1">The sequence shown here is derived from an EMBL/GenBank/DDBJ whole genome shotgun (WGS) entry which is preliminary data.</text>
</comment>
<sequence>MTITEIALLHLSPYVTIDDADLRSKLAHAKTVMQNYTGRTFYYLQQVEDPTYIYILGEWESLDRHMNDFIPSTDNLALLESLKNLLSVDWLLHINVPHADLPLPEAGTSKQKASVYSIVRHFVKDGHRELFQWRFDTEKHHLQDFVSEGKIGGGWRIDKEGGKEGGKEGDKDEWVLLTPWTSVEQHHAFAETDGFAKYGNIREHIEGAEIKHARILDI</sequence>
<name>A0ACB6SD12_9PLEO</name>
<dbReference type="Proteomes" id="UP000799754">
    <property type="component" value="Unassembled WGS sequence"/>
</dbReference>
<reference evidence="1" key="1">
    <citation type="journal article" date="2020" name="Stud. Mycol.">
        <title>101 Dothideomycetes genomes: a test case for predicting lifestyles and emergence of pathogens.</title>
        <authorList>
            <person name="Haridas S."/>
            <person name="Albert R."/>
            <person name="Binder M."/>
            <person name="Bloem J."/>
            <person name="Labutti K."/>
            <person name="Salamov A."/>
            <person name="Andreopoulos B."/>
            <person name="Baker S."/>
            <person name="Barry K."/>
            <person name="Bills G."/>
            <person name="Bluhm B."/>
            <person name="Cannon C."/>
            <person name="Castanera R."/>
            <person name="Culley D."/>
            <person name="Daum C."/>
            <person name="Ezra D."/>
            <person name="Gonzalez J."/>
            <person name="Henrissat B."/>
            <person name="Kuo A."/>
            <person name="Liang C."/>
            <person name="Lipzen A."/>
            <person name="Lutzoni F."/>
            <person name="Magnuson J."/>
            <person name="Mondo S."/>
            <person name="Nolan M."/>
            <person name="Ohm R."/>
            <person name="Pangilinan J."/>
            <person name="Park H.-J."/>
            <person name="Ramirez L."/>
            <person name="Alfaro M."/>
            <person name="Sun H."/>
            <person name="Tritt A."/>
            <person name="Yoshinaga Y."/>
            <person name="Zwiers L.-H."/>
            <person name="Turgeon B."/>
            <person name="Goodwin S."/>
            <person name="Spatafora J."/>
            <person name="Crous P."/>
            <person name="Grigoriev I."/>
        </authorList>
    </citation>
    <scope>NUCLEOTIDE SEQUENCE</scope>
    <source>
        <strain evidence="1">CBS 525.71</strain>
    </source>
</reference>
<gene>
    <name evidence="1" type="ORF">BU25DRAFT_138079</name>
</gene>
<dbReference type="EMBL" id="MU006703">
    <property type="protein sequence ID" value="KAF2632036.1"/>
    <property type="molecule type" value="Genomic_DNA"/>
</dbReference>
<proteinExistence type="predicted"/>
<accession>A0ACB6SD12</accession>
<keyword evidence="2" id="KW-1185">Reference proteome</keyword>
<evidence type="ECO:0000313" key="1">
    <source>
        <dbReference type="EMBL" id="KAF2632036.1"/>
    </source>
</evidence>